<dbReference type="EMBL" id="CP133659">
    <property type="protein sequence ID" value="WMW64132.1"/>
    <property type="molecule type" value="Genomic_DNA"/>
</dbReference>
<protein>
    <submittedName>
        <fullName evidence="2">DUF362 domain-containing protein</fullName>
    </submittedName>
</protein>
<evidence type="ECO:0000259" key="1">
    <source>
        <dbReference type="Pfam" id="PF04015"/>
    </source>
</evidence>
<dbReference type="Proteomes" id="UP001180616">
    <property type="component" value="Chromosome"/>
</dbReference>
<dbReference type="InterPro" id="IPR007160">
    <property type="entry name" value="DUF362"/>
</dbReference>
<name>A0ABY9QYZ4_9BACT</name>
<dbReference type="Pfam" id="PF04015">
    <property type="entry name" value="DUF362"/>
    <property type="match status" value="1"/>
</dbReference>
<proteinExistence type="predicted"/>
<feature type="domain" description="DUF362" evidence="1">
    <location>
        <begin position="38"/>
        <end position="231"/>
    </location>
</feature>
<organism evidence="2 3">
    <name type="scientific">Nitratidesulfovibrio liaohensis</name>
    <dbReference type="NCBI Taxonomy" id="2604158"/>
    <lineage>
        <taxon>Bacteria</taxon>
        <taxon>Pseudomonadati</taxon>
        <taxon>Thermodesulfobacteriota</taxon>
        <taxon>Desulfovibrionia</taxon>
        <taxon>Desulfovibrionales</taxon>
        <taxon>Desulfovibrionaceae</taxon>
        <taxon>Nitratidesulfovibrio</taxon>
    </lineage>
</organism>
<gene>
    <name evidence="2" type="ORF">KPS_002116</name>
</gene>
<sequence>MPIPVALLRCPDYDPQRIGRVVAEALDASGWTPPRGHVLVKPNLLRAAPALSCTHPQVVRAACAWLLDSGCRITVADSPGFGTARGVAEAIGLVEALRPLGLSVTPLDDAVQVPLSFGGSIGVARHALQADGVLSVPRLKAHSQMRVTLAVKNLFGCVPGVRKAFVHTRHGDRDHRFEGALVEVAAALPPTAALLDGVEAMHVTGPGSGKPYQLGLVGASASGVALDAAICGLLGLTPEQVPLWAELARRGAPGALPGDVELVREGMDAFDASRFEVPGVLKPMSFRPGTLLRSTMRRLWAAWRS</sequence>
<accession>A0ABY9QYZ4</accession>
<evidence type="ECO:0000313" key="3">
    <source>
        <dbReference type="Proteomes" id="UP001180616"/>
    </source>
</evidence>
<reference evidence="2" key="1">
    <citation type="submission" date="2023-09" db="EMBL/GenBank/DDBJ databases">
        <authorList>
            <consortium name="CW5 consortium"/>
            <person name="Lu C.-W."/>
        </authorList>
    </citation>
    <scope>NUCLEOTIDE SEQUENCE</scope>
    <source>
        <strain evidence="2">KPS</strain>
    </source>
</reference>
<evidence type="ECO:0000313" key="2">
    <source>
        <dbReference type="EMBL" id="WMW64132.1"/>
    </source>
</evidence>
<keyword evidence="3" id="KW-1185">Reference proteome</keyword>
<dbReference type="RefSeq" id="WP_309540242.1">
    <property type="nucleotide sequence ID" value="NZ_CP133659.1"/>
</dbReference>